<name>A0AAN6ZGH4_9PEZI</name>
<dbReference type="Pfam" id="PF17254">
    <property type="entry name" value="DUF5321"/>
    <property type="match status" value="1"/>
</dbReference>
<keyword evidence="3" id="KW-1185">Reference proteome</keyword>
<feature type="transmembrane region" description="Helical" evidence="1">
    <location>
        <begin position="77"/>
        <end position="97"/>
    </location>
</feature>
<reference evidence="2" key="1">
    <citation type="journal article" date="2023" name="Mol. Phylogenet. Evol.">
        <title>Genome-scale phylogeny and comparative genomics of the fungal order Sordariales.</title>
        <authorList>
            <person name="Hensen N."/>
            <person name="Bonometti L."/>
            <person name="Westerberg I."/>
            <person name="Brannstrom I.O."/>
            <person name="Guillou S."/>
            <person name="Cros-Aarteil S."/>
            <person name="Calhoun S."/>
            <person name="Haridas S."/>
            <person name="Kuo A."/>
            <person name="Mondo S."/>
            <person name="Pangilinan J."/>
            <person name="Riley R."/>
            <person name="LaButti K."/>
            <person name="Andreopoulos B."/>
            <person name="Lipzen A."/>
            <person name="Chen C."/>
            <person name="Yan M."/>
            <person name="Daum C."/>
            <person name="Ng V."/>
            <person name="Clum A."/>
            <person name="Steindorff A."/>
            <person name="Ohm R.A."/>
            <person name="Martin F."/>
            <person name="Silar P."/>
            <person name="Natvig D.O."/>
            <person name="Lalanne C."/>
            <person name="Gautier V."/>
            <person name="Ament-Velasquez S.L."/>
            <person name="Kruys A."/>
            <person name="Hutchinson M.I."/>
            <person name="Powell A.J."/>
            <person name="Barry K."/>
            <person name="Miller A.N."/>
            <person name="Grigoriev I.V."/>
            <person name="Debuchy R."/>
            <person name="Gladieux P."/>
            <person name="Hiltunen Thoren M."/>
            <person name="Johannesson H."/>
        </authorList>
    </citation>
    <scope>NUCLEOTIDE SEQUENCE</scope>
    <source>
        <strain evidence="2">CBS 123565</strain>
    </source>
</reference>
<dbReference type="InterPro" id="IPR035213">
    <property type="entry name" value="DUF5321"/>
</dbReference>
<gene>
    <name evidence="2" type="ORF">BT67DRAFT_430917</name>
</gene>
<dbReference type="Proteomes" id="UP001304895">
    <property type="component" value="Unassembled WGS sequence"/>
</dbReference>
<keyword evidence="1" id="KW-0812">Transmembrane</keyword>
<keyword evidence="1" id="KW-1133">Transmembrane helix</keyword>
<evidence type="ECO:0000313" key="3">
    <source>
        <dbReference type="Proteomes" id="UP001304895"/>
    </source>
</evidence>
<comment type="caution">
    <text evidence="2">The sequence shown here is derived from an EMBL/GenBank/DDBJ whole genome shotgun (WGS) entry which is preliminary data.</text>
</comment>
<organism evidence="2 3">
    <name type="scientific">Trichocladium antarcticum</name>
    <dbReference type="NCBI Taxonomy" id="1450529"/>
    <lineage>
        <taxon>Eukaryota</taxon>
        <taxon>Fungi</taxon>
        <taxon>Dikarya</taxon>
        <taxon>Ascomycota</taxon>
        <taxon>Pezizomycotina</taxon>
        <taxon>Sordariomycetes</taxon>
        <taxon>Sordariomycetidae</taxon>
        <taxon>Sordariales</taxon>
        <taxon>Chaetomiaceae</taxon>
        <taxon>Trichocladium</taxon>
    </lineage>
</organism>
<dbReference type="EMBL" id="MU853401">
    <property type="protein sequence ID" value="KAK4138260.1"/>
    <property type="molecule type" value="Genomic_DNA"/>
</dbReference>
<accession>A0AAN6ZGH4</accession>
<reference evidence="2" key="2">
    <citation type="submission" date="2023-05" db="EMBL/GenBank/DDBJ databases">
        <authorList>
            <consortium name="Lawrence Berkeley National Laboratory"/>
            <person name="Steindorff A."/>
            <person name="Hensen N."/>
            <person name="Bonometti L."/>
            <person name="Westerberg I."/>
            <person name="Brannstrom I.O."/>
            <person name="Guillou S."/>
            <person name="Cros-Aarteil S."/>
            <person name="Calhoun S."/>
            <person name="Haridas S."/>
            <person name="Kuo A."/>
            <person name="Mondo S."/>
            <person name="Pangilinan J."/>
            <person name="Riley R."/>
            <person name="Labutti K."/>
            <person name="Andreopoulos B."/>
            <person name="Lipzen A."/>
            <person name="Chen C."/>
            <person name="Yanf M."/>
            <person name="Daum C."/>
            <person name="Ng V."/>
            <person name="Clum A."/>
            <person name="Ohm R."/>
            <person name="Martin F."/>
            <person name="Silar P."/>
            <person name="Natvig D."/>
            <person name="Lalanne C."/>
            <person name="Gautier V."/>
            <person name="Ament-Velasquez S.L."/>
            <person name="Kruys A."/>
            <person name="Hutchinson M.I."/>
            <person name="Powell A.J."/>
            <person name="Barry K."/>
            <person name="Miller A.N."/>
            <person name="Grigoriev I.V."/>
            <person name="Debuchy R."/>
            <person name="Gladieux P."/>
            <person name="Thoren M.H."/>
            <person name="Johannesson H."/>
        </authorList>
    </citation>
    <scope>NUCLEOTIDE SEQUENCE</scope>
    <source>
        <strain evidence="2">CBS 123565</strain>
    </source>
</reference>
<sequence>MRGAALRRSLLAPAIRQPFISGTPLGLGIALGARTLSSVTEPSFWKDLVPRPLRSRLSRDGTGAAKKPKVKTEWNPATFFIFIFLLIGSMSIQMITLRKDFTAFMRQADVRVGLLREVVEKLQRGEEVDVEQVLGTGDPEKELEWEKGRLNVKTL</sequence>
<evidence type="ECO:0000313" key="2">
    <source>
        <dbReference type="EMBL" id="KAK4138260.1"/>
    </source>
</evidence>
<dbReference type="AlphaFoldDB" id="A0AAN6ZGH4"/>
<evidence type="ECO:0000256" key="1">
    <source>
        <dbReference type="SAM" id="Phobius"/>
    </source>
</evidence>
<proteinExistence type="predicted"/>
<keyword evidence="1" id="KW-0472">Membrane</keyword>
<protein>
    <submittedName>
        <fullName evidence="2">Uncharacterized protein</fullName>
    </submittedName>
</protein>